<dbReference type="EMBL" id="VDCW01000022">
    <property type="protein sequence ID" value="TNF65769.1"/>
    <property type="molecule type" value="Genomic_DNA"/>
</dbReference>
<dbReference type="SUPFAM" id="SSF49373">
    <property type="entry name" value="Invasin/intimin cell-adhesion fragments"/>
    <property type="match status" value="1"/>
</dbReference>
<evidence type="ECO:0000313" key="3">
    <source>
        <dbReference type="Proteomes" id="UP000308186"/>
    </source>
</evidence>
<protein>
    <submittedName>
        <fullName evidence="2">Ig domain-containing protein</fullName>
    </submittedName>
</protein>
<dbReference type="Pfam" id="PF02368">
    <property type="entry name" value="Big_2"/>
    <property type="match status" value="1"/>
</dbReference>
<dbReference type="SMART" id="SM00635">
    <property type="entry name" value="BID_2"/>
    <property type="match status" value="1"/>
</dbReference>
<dbReference type="InterPro" id="IPR011855">
    <property type="entry name" value="Phgtail_TP901_1"/>
</dbReference>
<accession>A0AAX2UZY0</accession>
<proteinExistence type="predicted"/>
<evidence type="ECO:0000259" key="1">
    <source>
        <dbReference type="SMART" id="SM00635"/>
    </source>
</evidence>
<gene>
    <name evidence="2" type="ORF">FBF48_10250</name>
</gene>
<dbReference type="RefSeq" id="WP_139724852.1">
    <property type="nucleotide sequence ID" value="NZ_VDCW01000022.1"/>
</dbReference>
<dbReference type="Gene3D" id="2.60.40.1080">
    <property type="match status" value="1"/>
</dbReference>
<comment type="caution">
    <text evidence="2">The sequence shown here is derived from an EMBL/GenBank/DDBJ whole genome shotgun (WGS) entry which is preliminary data.</text>
</comment>
<evidence type="ECO:0000313" key="2">
    <source>
        <dbReference type="EMBL" id="TNF65769.1"/>
    </source>
</evidence>
<name>A0AAX2UZY0_STRSL</name>
<dbReference type="InterPro" id="IPR003343">
    <property type="entry name" value="Big_2"/>
</dbReference>
<dbReference type="Pfam" id="PF06199">
    <property type="entry name" value="Phage_tail_2"/>
    <property type="match status" value="1"/>
</dbReference>
<dbReference type="Proteomes" id="UP000308186">
    <property type="component" value="Unassembled WGS sequence"/>
</dbReference>
<dbReference type="AlphaFoldDB" id="A0AAX2UZY0"/>
<organism evidence="2 3">
    <name type="scientific">Streptococcus salivarius</name>
    <dbReference type="NCBI Taxonomy" id="1304"/>
    <lineage>
        <taxon>Bacteria</taxon>
        <taxon>Bacillati</taxon>
        <taxon>Bacillota</taxon>
        <taxon>Bacilli</taxon>
        <taxon>Lactobacillales</taxon>
        <taxon>Streptococcaceae</taxon>
        <taxon>Streptococcus</taxon>
    </lineage>
</organism>
<feature type="domain" description="BIG2" evidence="1">
    <location>
        <begin position="163"/>
        <end position="239"/>
    </location>
</feature>
<dbReference type="InterPro" id="IPR008964">
    <property type="entry name" value="Invasin/intimin_cell_adhesion"/>
</dbReference>
<reference evidence="2 3" key="1">
    <citation type="submission" date="2019-06" db="EMBL/GenBank/DDBJ databases">
        <title>Genome Announcement To Ensure Probiotic Safety of Streptococcus salivarius UBSS01.</title>
        <authorList>
            <person name="Sulthana A."/>
            <person name="Lakshmi S.G."/>
            <person name="Madempudi R.S."/>
        </authorList>
    </citation>
    <scope>NUCLEOTIDE SEQUENCE [LARGE SCALE GENOMIC DNA]</scope>
    <source>
        <strain evidence="2 3">UBSS01</strain>
    </source>
</reference>
<sequence>MACNQLKYVGKVVVLEYAIACPDVMPAAGDWKRIGAMTGKNMSIEWDTADTTADDSVGSLRENLATFQSLTISGDGMLKAGDNVDALNLKELNKHIVQPTATGGQPFVWLRMTYPDLTFIAPMLMSTFERDAPFDGPATYSLEASATASPYGLLVEDTPEPVAPTTVTVTPGTASVAVGATTQLAVTVAPTGAPQAVIWTSSAPSIAAVDSDGTVTGVAAGSATITARSAVDTSKTGTSTITVTTP</sequence>